<reference evidence="1 2" key="1">
    <citation type="journal article" date="2011" name="BMC Genomics">
        <title>Genome sequencing reveals diversification of virulence factor content and possible host adaptation in distinct subpopulations of Salmonella enterica.</title>
        <authorList>
            <person name="den Bakker H.C."/>
            <person name="Moreno Switt A.I."/>
            <person name="Govoni G."/>
            <person name="Cummings C.A."/>
            <person name="Ranieri M.L."/>
            <person name="Degoricija L."/>
            <person name="Hoelzer K."/>
            <person name="Rodriguez-Rivera L.D."/>
            <person name="Brown S."/>
            <person name="Bolchacova E."/>
            <person name="Furtado M.R."/>
            <person name="Wiedmann M."/>
        </authorList>
    </citation>
    <scope>NUCLEOTIDE SEQUENCE [LARGE SCALE GENOMIC DNA]</scope>
    <source>
        <strain evidence="1 2">R8-3404</strain>
    </source>
</reference>
<sequence length="96" mass="11658">MDELLTAPADVELYRVPDVKMNVYFRRWLHIWQHLRDHPEYRFVWCTDGTDVEMLRAPWEEMEPGKVYVGSEPKTYADSWAKQNHPERIYQEFIEA</sequence>
<proteinExistence type="predicted"/>
<gene>
    <name evidence="1" type="ORF">LTSEUGA_1393</name>
</gene>
<evidence type="ECO:0000313" key="1">
    <source>
        <dbReference type="EMBL" id="EHC94123.1"/>
    </source>
</evidence>
<accession>A0A6C8H657</accession>
<name>A0A6C8H657_SALET</name>
<feature type="non-terminal residue" evidence="1">
    <location>
        <position position="96"/>
    </location>
</feature>
<protein>
    <submittedName>
        <fullName evidence="1">Uncharacterized protein</fullName>
    </submittedName>
</protein>
<dbReference type="EMBL" id="AFCV01000369">
    <property type="protein sequence ID" value="EHC94123.1"/>
    <property type="molecule type" value="Genomic_DNA"/>
</dbReference>
<dbReference type="Proteomes" id="UP000003915">
    <property type="component" value="Unassembled WGS sequence"/>
</dbReference>
<evidence type="ECO:0000313" key="2">
    <source>
        <dbReference type="Proteomes" id="UP000003915"/>
    </source>
</evidence>
<dbReference type="AlphaFoldDB" id="A0A6C8H657"/>
<organism evidence="1 2">
    <name type="scientific">Salmonella enterica subsp. enterica serovar Uganda str. R8-3404</name>
    <dbReference type="NCBI Taxonomy" id="913083"/>
    <lineage>
        <taxon>Bacteria</taxon>
        <taxon>Pseudomonadati</taxon>
        <taxon>Pseudomonadota</taxon>
        <taxon>Gammaproteobacteria</taxon>
        <taxon>Enterobacterales</taxon>
        <taxon>Enterobacteriaceae</taxon>
        <taxon>Salmonella</taxon>
    </lineage>
</organism>
<comment type="caution">
    <text evidence="1">The sequence shown here is derived from an EMBL/GenBank/DDBJ whole genome shotgun (WGS) entry which is preliminary data.</text>
</comment>